<dbReference type="SUPFAM" id="SSF46785">
    <property type="entry name" value="Winged helix' DNA-binding domain"/>
    <property type="match status" value="1"/>
</dbReference>
<keyword evidence="6" id="KW-1185">Reference proteome</keyword>
<dbReference type="InterPro" id="IPR051081">
    <property type="entry name" value="HTH_MetalResp_TranReg"/>
</dbReference>
<dbReference type="Proteomes" id="UP000198878">
    <property type="component" value="Unassembled WGS sequence"/>
</dbReference>
<organism evidence="5 6">
    <name type="scientific">Amycolatopsis pretoriensis</name>
    <dbReference type="NCBI Taxonomy" id="218821"/>
    <lineage>
        <taxon>Bacteria</taxon>
        <taxon>Bacillati</taxon>
        <taxon>Actinomycetota</taxon>
        <taxon>Actinomycetes</taxon>
        <taxon>Pseudonocardiales</taxon>
        <taxon>Pseudonocardiaceae</taxon>
        <taxon>Amycolatopsis</taxon>
    </lineage>
</organism>
<evidence type="ECO:0000313" key="6">
    <source>
        <dbReference type="Proteomes" id="UP000198878"/>
    </source>
</evidence>
<reference evidence="6" key="1">
    <citation type="submission" date="2016-10" db="EMBL/GenBank/DDBJ databases">
        <authorList>
            <person name="Varghese N."/>
            <person name="Submissions S."/>
        </authorList>
    </citation>
    <scope>NUCLEOTIDE SEQUENCE [LARGE SCALE GENOMIC DNA]</scope>
    <source>
        <strain evidence="6">DSM 44654</strain>
    </source>
</reference>
<dbReference type="SMART" id="SM00418">
    <property type="entry name" value="HTH_ARSR"/>
    <property type="match status" value="1"/>
</dbReference>
<keyword evidence="2" id="KW-0238">DNA-binding</keyword>
<dbReference type="STRING" id="218821.SAMN05421837_107607"/>
<dbReference type="InterPro" id="IPR011991">
    <property type="entry name" value="ArsR-like_HTH"/>
</dbReference>
<dbReference type="InterPro" id="IPR036388">
    <property type="entry name" value="WH-like_DNA-bd_sf"/>
</dbReference>
<proteinExistence type="predicted"/>
<dbReference type="OrthoDB" id="3628603at2"/>
<name>A0A1H5R9V1_9PSEU</name>
<dbReference type="InterPro" id="IPR001845">
    <property type="entry name" value="HTH_ArsR_DNA-bd_dom"/>
</dbReference>
<dbReference type="AlphaFoldDB" id="A0A1H5R9V1"/>
<dbReference type="PROSITE" id="PS50987">
    <property type="entry name" value="HTH_ARSR_2"/>
    <property type="match status" value="1"/>
</dbReference>
<evidence type="ECO:0000256" key="2">
    <source>
        <dbReference type="ARBA" id="ARBA00023125"/>
    </source>
</evidence>
<keyword evidence="3" id="KW-0804">Transcription</keyword>
<dbReference type="EMBL" id="FNUJ01000007">
    <property type="protein sequence ID" value="SEF34854.1"/>
    <property type="molecule type" value="Genomic_DNA"/>
</dbReference>
<dbReference type="InterPro" id="IPR036390">
    <property type="entry name" value="WH_DNA-bd_sf"/>
</dbReference>
<dbReference type="GO" id="GO:0003677">
    <property type="term" value="F:DNA binding"/>
    <property type="evidence" value="ECO:0007669"/>
    <property type="project" value="UniProtKB-KW"/>
</dbReference>
<evidence type="ECO:0000256" key="1">
    <source>
        <dbReference type="ARBA" id="ARBA00023015"/>
    </source>
</evidence>
<dbReference type="PANTHER" id="PTHR33154:SF33">
    <property type="entry name" value="TRANSCRIPTIONAL REPRESSOR SDPR"/>
    <property type="match status" value="1"/>
</dbReference>
<sequence>MATYGSDQLAALADPSRRAIFEALRAGPRAVGELAADLPISRPAVSQHLKVLKAAGLVTDRAAGTKRLYRLEPAGIAALRAYLDGMWSDALKSFAELAERTEEEEP</sequence>
<dbReference type="Gene3D" id="1.10.10.10">
    <property type="entry name" value="Winged helix-like DNA-binding domain superfamily/Winged helix DNA-binding domain"/>
    <property type="match status" value="1"/>
</dbReference>
<evidence type="ECO:0000313" key="5">
    <source>
        <dbReference type="EMBL" id="SEF34854.1"/>
    </source>
</evidence>
<keyword evidence="1" id="KW-0805">Transcription regulation</keyword>
<dbReference type="RefSeq" id="WP_086674151.1">
    <property type="nucleotide sequence ID" value="NZ_FNUJ01000007.1"/>
</dbReference>
<dbReference type="Pfam" id="PF12840">
    <property type="entry name" value="HTH_20"/>
    <property type="match status" value="1"/>
</dbReference>
<feature type="domain" description="HTH arsR-type" evidence="4">
    <location>
        <begin position="1"/>
        <end position="91"/>
    </location>
</feature>
<dbReference type="GO" id="GO:0003700">
    <property type="term" value="F:DNA-binding transcription factor activity"/>
    <property type="evidence" value="ECO:0007669"/>
    <property type="project" value="InterPro"/>
</dbReference>
<dbReference type="NCBIfam" id="NF033788">
    <property type="entry name" value="HTH_metalloreg"/>
    <property type="match status" value="1"/>
</dbReference>
<protein>
    <submittedName>
        <fullName evidence="5">Helix-turn-helix domain-containing protein</fullName>
    </submittedName>
</protein>
<dbReference type="CDD" id="cd00090">
    <property type="entry name" value="HTH_ARSR"/>
    <property type="match status" value="1"/>
</dbReference>
<dbReference type="PRINTS" id="PR00778">
    <property type="entry name" value="HTHARSR"/>
</dbReference>
<evidence type="ECO:0000259" key="4">
    <source>
        <dbReference type="PROSITE" id="PS50987"/>
    </source>
</evidence>
<accession>A0A1H5R9V1</accession>
<evidence type="ECO:0000256" key="3">
    <source>
        <dbReference type="ARBA" id="ARBA00023163"/>
    </source>
</evidence>
<dbReference type="PANTHER" id="PTHR33154">
    <property type="entry name" value="TRANSCRIPTIONAL REGULATOR, ARSR FAMILY"/>
    <property type="match status" value="1"/>
</dbReference>
<gene>
    <name evidence="5" type="ORF">SAMN05421837_107607</name>
</gene>